<reference evidence="11" key="2">
    <citation type="submission" date="2020-11" db="EMBL/GenBank/DDBJ databases">
        <authorList>
            <consortium name="DOE Joint Genome Institute"/>
            <person name="Kuo A."/>
            <person name="Miyauchi S."/>
            <person name="Kiss E."/>
            <person name="Drula E."/>
            <person name="Kohler A."/>
            <person name="Sanchez-Garcia M."/>
            <person name="Andreopoulos B."/>
            <person name="Barry K.W."/>
            <person name="Bonito G."/>
            <person name="Buee M."/>
            <person name="Carver A."/>
            <person name="Chen C."/>
            <person name="Cichocki N."/>
            <person name="Clum A."/>
            <person name="Culley D."/>
            <person name="Crous P.W."/>
            <person name="Fauchery L."/>
            <person name="Girlanda M."/>
            <person name="Hayes R."/>
            <person name="Keri Z."/>
            <person name="Labutti K."/>
            <person name="Lipzen A."/>
            <person name="Lombard V."/>
            <person name="Magnuson J."/>
            <person name="Maillard F."/>
            <person name="Morin E."/>
            <person name="Murat C."/>
            <person name="Nolan M."/>
            <person name="Ohm R."/>
            <person name="Pangilinan J."/>
            <person name="Pereira M."/>
            <person name="Perotto S."/>
            <person name="Peter M."/>
            <person name="Riley R."/>
            <person name="Sitrit Y."/>
            <person name="Stielow B."/>
            <person name="Szollosi G."/>
            <person name="Zifcakova L."/>
            <person name="Stursova M."/>
            <person name="Spatafora J.W."/>
            <person name="Tedersoo L."/>
            <person name="Vaario L.-M."/>
            <person name="Yamada A."/>
            <person name="Yan M."/>
            <person name="Wang P."/>
            <person name="Xu J."/>
            <person name="Bruns T."/>
            <person name="Baldrian P."/>
            <person name="Vilgalys R."/>
            <person name="Henrissat B."/>
            <person name="Grigoriev I.V."/>
            <person name="Hibbett D."/>
            <person name="Nagy L.G."/>
            <person name="Martin F.M."/>
        </authorList>
    </citation>
    <scope>NUCLEOTIDE SEQUENCE</scope>
    <source>
        <strain evidence="11">UH-Tt-Lm1</strain>
    </source>
</reference>
<gene>
    <name evidence="11" type="ORF">BJ322DRAFT_1113858</name>
</gene>
<dbReference type="PANTHER" id="PTHR24305">
    <property type="entry name" value="CYTOCHROME P450"/>
    <property type="match status" value="1"/>
</dbReference>
<evidence type="ECO:0000313" key="11">
    <source>
        <dbReference type="EMBL" id="KAF9778995.1"/>
    </source>
</evidence>
<proteinExistence type="inferred from homology"/>
<dbReference type="GO" id="GO:0020037">
    <property type="term" value="F:heme binding"/>
    <property type="evidence" value="ECO:0007669"/>
    <property type="project" value="InterPro"/>
</dbReference>
<evidence type="ECO:0000256" key="10">
    <source>
        <dbReference type="RuleBase" id="RU000461"/>
    </source>
</evidence>
<dbReference type="OrthoDB" id="1470350at2759"/>
<dbReference type="InterPro" id="IPR001128">
    <property type="entry name" value="Cyt_P450"/>
</dbReference>
<dbReference type="PRINTS" id="PR00463">
    <property type="entry name" value="EP450I"/>
</dbReference>
<keyword evidence="6 10" id="KW-0560">Oxidoreductase</keyword>
<dbReference type="CDD" id="cd11069">
    <property type="entry name" value="CYP_FUM15-like"/>
    <property type="match status" value="1"/>
</dbReference>
<accession>A0A9P6H415</accession>
<keyword evidence="5 9" id="KW-0479">Metal-binding</keyword>
<evidence type="ECO:0000256" key="2">
    <source>
        <dbReference type="ARBA" id="ARBA00005179"/>
    </source>
</evidence>
<dbReference type="InterPro" id="IPR017972">
    <property type="entry name" value="Cyt_P450_CS"/>
</dbReference>
<dbReference type="AlphaFoldDB" id="A0A9P6H415"/>
<evidence type="ECO:0000256" key="3">
    <source>
        <dbReference type="ARBA" id="ARBA00010617"/>
    </source>
</evidence>
<name>A0A9P6H415_9AGAM</name>
<reference evidence="11" key="1">
    <citation type="journal article" date="2020" name="Nat. Commun.">
        <title>Large-scale genome sequencing of mycorrhizal fungi provides insights into the early evolution of symbiotic traits.</title>
        <authorList>
            <person name="Miyauchi S."/>
            <person name="Kiss E."/>
            <person name="Kuo A."/>
            <person name="Drula E."/>
            <person name="Kohler A."/>
            <person name="Sanchez-Garcia M."/>
            <person name="Morin E."/>
            <person name="Andreopoulos B."/>
            <person name="Barry K.W."/>
            <person name="Bonito G."/>
            <person name="Buee M."/>
            <person name="Carver A."/>
            <person name="Chen C."/>
            <person name="Cichocki N."/>
            <person name="Clum A."/>
            <person name="Culley D."/>
            <person name="Crous P.W."/>
            <person name="Fauchery L."/>
            <person name="Girlanda M."/>
            <person name="Hayes R.D."/>
            <person name="Keri Z."/>
            <person name="LaButti K."/>
            <person name="Lipzen A."/>
            <person name="Lombard V."/>
            <person name="Magnuson J."/>
            <person name="Maillard F."/>
            <person name="Murat C."/>
            <person name="Nolan M."/>
            <person name="Ohm R.A."/>
            <person name="Pangilinan J."/>
            <person name="Pereira M.F."/>
            <person name="Perotto S."/>
            <person name="Peter M."/>
            <person name="Pfister S."/>
            <person name="Riley R."/>
            <person name="Sitrit Y."/>
            <person name="Stielow J.B."/>
            <person name="Szollosi G."/>
            <person name="Zifcakova L."/>
            <person name="Stursova M."/>
            <person name="Spatafora J.W."/>
            <person name="Tedersoo L."/>
            <person name="Vaario L.M."/>
            <person name="Yamada A."/>
            <person name="Yan M."/>
            <person name="Wang P."/>
            <person name="Xu J."/>
            <person name="Bruns T."/>
            <person name="Baldrian P."/>
            <person name="Vilgalys R."/>
            <person name="Dunand C."/>
            <person name="Henrissat B."/>
            <person name="Grigoriev I.V."/>
            <person name="Hibbett D."/>
            <person name="Nagy L.G."/>
            <person name="Martin F.M."/>
        </authorList>
    </citation>
    <scope>NUCLEOTIDE SEQUENCE</scope>
    <source>
        <strain evidence="11">UH-Tt-Lm1</strain>
    </source>
</reference>
<dbReference type="Proteomes" id="UP000736335">
    <property type="component" value="Unassembled WGS sequence"/>
</dbReference>
<keyword evidence="4 9" id="KW-0349">Heme</keyword>
<dbReference type="GO" id="GO:0005506">
    <property type="term" value="F:iron ion binding"/>
    <property type="evidence" value="ECO:0007669"/>
    <property type="project" value="InterPro"/>
</dbReference>
<comment type="similarity">
    <text evidence="3 10">Belongs to the cytochrome P450 family.</text>
</comment>
<comment type="caution">
    <text evidence="11">The sequence shown here is derived from an EMBL/GenBank/DDBJ whole genome shotgun (WGS) entry which is preliminary data.</text>
</comment>
<protein>
    <submittedName>
        <fullName evidence="11">Cytochrome P450</fullName>
    </submittedName>
</protein>
<dbReference type="InterPro" id="IPR002401">
    <property type="entry name" value="Cyt_P450_E_grp-I"/>
</dbReference>
<dbReference type="PANTHER" id="PTHR24305:SF166">
    <property type="entry name" value="CYTOCHROME P450 12A4, MITOCHONDRIAL-RELATED"/>
    <property type="match status" value="1"/>
</dbReference>
<evidence type="ECO:0000313" key="12">
    <source>
        <dbReference type="Proteomes" id="UP000736335"/>
    </source>
</evidence>
<dbReference type="InterPro" id="IPR036396">
    <property type="entry name" value="Cyt_P450_sf"/>
</dbReference>
<feature type="binding site" description="axial binding residue" evidence="9">
    <location>
        <position position="478"/>
    </location>
    <ligand>
        <name>heme</name>
        <dbReference type="ChEBI" id="CHEBI:30413"/>
    </ligand>
    <ligandPart>
        <name>Fe</name>
        <dbReference type="ChEBI" id="CHEBI:18248"/>
    </ligandPart>
</feature>
<dbReference type="PRINTS" id="PR00385">
    <property type="entry name" value="P450"/>
</dbReference>
<dbReference type="InterPro" id="IPR050121">
    <property type="entry name" value="Cytochrome_P450_monoxygenase"/>
</dbReference>
<evidence type="ECO:0000256" key="7">
    <source>
        <dbReference type="ARBA" id="ARBA00023004"/>
    </source>
</evidence>
<dbReference type="EMBL" id="WIUZ02000021">
    <property type="protein sequence ID" value="KAF9778995.1"/>
    <property type="molecule type" value="Genomic_DNA"/>
</dbReference>
<dbReference type="GO" id="GO:0016705">
    <property type="term" value="F:oxidoreductase activity, acting on paired donors, with incorporation or reduction of molecular oxygen"/>
    <property type="evidence" value="ECO:0007669"/>
    <property type="project" value="InterPro"/>
</dbReference>
<keyword evidence="12" id="KW-1185">Reference proteome</keyword>
<evidence type="ECO:0000256" key="9">
    <source>
        <dbReference type="PIRSR" id="PIRSR602401-1"/>
    </source>
</evidence>
<comment type="pathway">
    <text evidence="2">Secondary metabolite biosynthesis.</text>
</comment>
<dbReference type="PROSITE" id="PS00086">
    <property type="entry name" value="CYTOCHROME_P450"/>
    <property type="match status" value="1"/>
</dbReference>
<keyword evidence="8 10" id="KW-0503">Monooxygenase</keyword>
<dbReference type="Pfam" id="PF00067">
    <property type="entry name" value="p450"/>
    <property type="match status" value="1"/>
</dbReference>
<evidence type="ECO:0000256" key="5">
    <source>
        <dbReference type="ARBA" id="ARBA00022723"/>
    </source>
</evidence>
<evidence type="ECO:0000256" key="8">
    <source>
        <dbReference type="ARBA" id="ARBA00023033"/>
    </source>
</evidence>
<keyword evidence="7 9" id="KW-0408">Iron</keyword>
<dbReference type="GO" id="GO:0004497">
    <property type="term" value="F:monooxygenase activity"/>
    <property type="evidence" value="ECO:0007669"/>
    <property type="project" value="UniProtKB-KW"/>
</dbReference>
<sequence>MEPQQAALAICGVTAAYILYKRYRTFAISDIPGPKNPSWIYGHAWWRFSAEFNLVEKSLLEEYGAVSRWNGLLGEERLWVADPKAIHHILQDSNRLYEKPHAVTEQLTAFFDSGIIAVEGDAHQRQRRAMNPAFGLVEAKALYPYFAGCSNSLAEKWHEIISTTDSGNVAIINVNSWLSKATLDAIGAGAFDYDFGALEDADNKLTKSYANLIYDAFGTPSKERLFMMEAFKWAPKGGGLWISNRNKSPGMRKLREHKAYAQEVAAKLVEEKKQALKDGTPQKDLLSLLVKANSTLRPDLRLTDDEITAQVRTIIFAGHETTSKTLTFGLWELANKRHVQERLRGEIRETLGRIRARGDSDFTVNDFDAMPYLLAVGKEILRHYSLATELARAPKKDDALPLSKPVVGLSGKVYTELPIPAGTVVTVSTVGYNLNKDVWGPDAYEFRPERWFNMNEKPESPVGVYGNLASFSGGHRSCIGWRFAVIEFHTFLVTLVGQFDFSVPENGMAIKKLKIPGVSPIVVGEEHKGPQMSLKVTVVGIE</sequence>
<dbReference type="Gene3D" id="1.10.630.10">
    <property type="entry name" value="Cytochrome P450"/>
    <property type="match status" value="1"/>
</dbReference>
<organism evidence="11 12">
    <name type="scientific">Thelephora terrestris</name>
    <dbReference type="NCBI Taxonomy" id="56493"/>
    <lineage>
        <taxon>Eukaryota</taxon>
        <taxon>Fungi</taxon>
        <taxon>Dikarya</taxon>
        <taxon>Basidiomycota</taxon>
        <taxon>Agaricomycotina</taxon>
        <taxon>Agaricomycetes</taxon>
        <taxon>Thelephorales</taxon>
        <taxon>Thelephoraceae</taxon>
        <taxon>Thelephora</taxon>
    </lineage>
</organism>
<comment type="cofactor">
    <cofactor evidence="1 9">
        <name>heme</name>
        <dbReference type="ChEBI" id="CHEBI:30413"/>
    </cofactor>
</comment>
<evidence type="ECO:0000256" key="6">
    <source>
        <dbReference type="ARBA" id="ARBA00023002"/>
    </source>
</evidence>
<evidence type="ECO:0000256" key="4">
    <source>
        <dbReference type="ARBA" id="ARBA00022617"/>
    </source>
</evidence>
<dbReference type="SUPFAM" id="SSF48264">
    <property type="entry name" value="Cytochrome P450"/>
    <property type="match status" value="1"/>
</dbReference>
<evidence type="ECO:0000256" key="1">
    <source>
        <dbReference type="ARBA" id="ARBA00001971"/>
    </source>
</evidence>